<evidence type="ECO:0000256" key="10">
    <source>
        <dbReference type="SAM" id="MobiDB-lite"/>
    </source>
</evidence>
<feature type="region of interest" description="Disordered" evidence="10">
    <location>
        <begin position="878"/>
        <end position="906"/>
    </location>
</feature>
<feature type="region of interest" description="Disordered" evidence="10">
    <location>
        <begin position="770"/>
        <end position="793"/>
    </location>
</feature>
<name>A0A2G8K9R7_STIJA</name>
<feature type="compositionally biased region" description="Polar residues" evidence="10">
    <location>
        <begin position="1095"/>
        <end position="1107"/>
    </location>
</feature>
<feature type="region of interest" description="Disordered" evidence="10">
    <location>
        <begin position="938"/>
        <end position="966"/>
    </location>
</feature>
<feature type="active site" description="Proton donor/acceptor" evidence="9">
    <location>
        <position position="555"/>
    </location>
</feature>
<feature type="compositionally biased region" description="Polar residues" evidence="10">
    <location>
        <begin position="881"/>
        <end position="893"/>
    </location>
</feature>
<evidence type="ECO:0000313" key="12">
    <source>
        <dbReference type="EMBL" id="PIK44709.1"/>
    </source>
</evidence>
<feature type="domain" description="Peptidase M14" evidence="11">
    <location>
        <begin position="320"/>
        <end position="591"/>
    </location>
</feature>
<keyword evidence="3 12" id="KW-0121">Carboxypeptidase</keyword>
<feature type="region of interest" description="Disordered" evidence="10">
    <location>
        <begin position="1476"/>
        <end position="1518"/>
    </location>
</feature>
<dbReference type="InterPro" id="IPR040626">
    <property type="entry name" value="Pepdidase_M14_N"/>
</dbReference>
<accession>A0A2G8K9R7</accession>
<dbReference type="PROSITE" id="PS52035">
    <property type="entry name" value="PEPTIDASE_M14"/>
    <property type="match status" value="1"/>
</dbReference>
<evidence type="ECO:0000256" key="1">
    <source>
        <dbReference type="ARBA" id="ARBA00001947"/>
    </source>
</evidence>
<evidence type="ECO:0000256" key="5">
    <source>
        <dbReference type="ARBA" id="ARBA00022723"/>
    </source>
</evidence>
<keyword evidence="13" id="KW-1185">Reference proteome</keyword>
<dbReference type="Pfam" id="PF18027">
    <property type="entry name" value="Pepdidase_M14_N"/>
    <property type="match status" value="1"/>
</dbReference>
<keyword evidence="8" id="KW-0482">Metalloprotease</keyword>
<dbReference type="STRING" id="307972.A0A2G8K9R7"/>
<feature type="compositionally biased region" description="Basic and acidic residues" evidence="10">
    <location>
        <begin position="710"/>
        <end position="732"/>
    </location>
</feature>
<feature type="compositionally biased region" description="Polar residues" evidence="10">
    <location>
        <begin position="1017"/>
        <end position="1035"/>
    </location>
</feature>
<dbReference type="InterPro" id="IPR000834">
    <property type="entry name" value="Peptidase_M14"/>
</dbReference>
<dbReference type="Proteomes" id="UP000230750">
    <property type="component" value="Unassembled WGS sequence"/>
</dbReference>
<feature type="compositionally biased region" description="Low complexity" evidence="10">
    <location>
        <begin position="1136"/>
        <end position="1151"/>
    </location>
</feature>
<evidence type="ECO:0000256" key="9">
    <source>
        <dbReference type="PROSITE-ProRule" id="PRU01379"/>
    </source>
</evidence>
<dbReference type="GO" id="GO:0008270">
    <property type="term" value="F:zinc ion binding"/>
    <property type="evidence" value="ECO:0007669"/>
    <property type="project" value="InterPro"/>
</dbReference>
<dbReference type="EMBL" id="MRZV01000760">
    <property type="protein sequence ID" value="PIK44709.1"/>
    <property type="molecule type" value="Genomic_DNA"/>
</dbReference>
<dbReference type="FunFam" id="3.40.630.10:FF:000011">
    <property type="entry name" value="cytosolic carboxypeptidase 2 isoform X1"/>
    <property type="match status" value="1"/>
</dbReference>
<dbReference type="GO" id="GO:0004181">
    <property type="term" value="F:metallocarboxypeptidase activity"/>
    <property type="evidence" value="ECO:0007669"/>
    <property type="project" value="InterPro"/>
</dbReference>
<gene>
    <name evidence="12" type="ORF">BSL78_18430</name>
</gene>
<sequence length="1666" mass="188537">MFLYHHVYTGKNDNYRTSGLALADWERSRSFSLSDHIVSDTEYENQALNETKLDDDNRFTDGHKRTTQLVFSHSAGKLVPKLKEPRNLYALSKEAGPQQAPRWPADMEVLPEPVQQISYIPKEREPFYQPTGFEKMPMTLAEGDGRTVYYNPASKDAYFLRSRVGGSRKGCLPRSWKTKGPEDTTLIFESRFESGNLMKVTQRSEFEYDIQLRYDLYTEKHTQWFYFRVQNMRKNIKYRFTITNFMKPGSLYNCGMKPLMYSDTEAKTKKIGWRRLGDEIKYYKNDMRRTDVKGDRSYYSLTWICQFPHDGDTCYFAHCYPYTYSDLQEYLLRLSNDPVRSKYCKQRVLCRSLAGNLIYILTITSAARNPEDAKRKKAVVLTARVHPGETNASWMMKGFLDYLTSDSIDAKLLRDTFVFKIVPMLNPDGVIVGNYRCSLAGRDLNRNYRSVLKDSFPSVSNTKSMIKKLLEEREVAVYCDLHGHSRKQNVFMYGCENKKSKKDRLKERIFPIILGKNAAEKFSVSNCKYKVQKNKEGTGRVVMWQMGIMNSYTMEATFCGSTLGDCRFYHFRTVDYEAMGYHFCDSLLDYCDPDQTKSDLIYKELEEKLREDILNHLERMGTPLPEGGTVDLNQDYTSGVESSTTGSDSSADDGLPVHLIALAPKLTKKKKLKTRKERDKKRNSLEKSKEKTKEGKEKSMGSGKVKPSTPKKEEKLKKPSTPKLKEAEESEKMSFLTKKGREIIPFKDLVLWTDLMKDQTLKYKHASRQTVHSAGRARHIQTRSGDGLPVFTRDRSEDKNLQKTEYLEALTNAYLMSGVLKSSSQDVPSFRYTPGGFDVSSSGLPLAHLDGLCPHHEKAFADRFMANQLSGLTFEEDKTDWNQPLSGPKVSSSYKERRSATPSKSTQFSLVNMATMRSQSESPPHYQPLPLDEYIRPTSRQGPSIMTGSIHRPNTPLRSGSRGPPDVPLVEALITLQRPGGFADFVRRDVEVPSSPQPTPKYTSASSFGLDEYQRSISTSKSPHLSGKNNGHLSTSPPPPPRKSLSNKGPPPERRRITPVFIEATRTAPQNKDANHMHKSVTVLRAHNTPVKVVSGSSAMERTQNRQAMGAKRRSKVKNNDDVPPSPPLTTDEVSLRQSQSSALSHHSSISGRRSVPEEPKSHRCNVEATPISDQVVYTKPATNSSHHFKPSQTFYRSLADGGNAESFVRPSVSAQSEAVERVRFRQRAYSEFEMHSVKHSSNFNNSSSKGNIDINNSTGFDVHDTNEDNSIGLVEETNGRHVMETDFNNSRFDSENLAMENVINLSDVSVPDLDLSFPPNETKGRVSRRVEEASQQNGDGFNLIWNKSSQVQKPSRYIREQRKEEDANIVASHFKDGEFVFENNLSRESFVSLSKPSNRKLGRTDRGEAVVRDRTRKVPQQIPVRQRVKNNIISAQDLRNLADKDEIDKVMDGGPVRRISDIEINIPTSAYVLHTSRSSRGGQQVLRGSPSPPTTPRNQTNGDISKEERHGRFSIGLPGTEMFNHRIISPRSADHYIQVSKLALQYRHGNEEGEELTELNQDGKVLLEANGGLEMNTNGDCEGNYEVKAGPVRSKHHPATSKMVAVVTPMTQRGDPVSQSRYNTKGTDGAMKDRGGPSQVVIHQGGFQGTRTNPSYTRNQQTRKK</sequence>
<dbReference type="CDD" id="cd06907">
    <property type="entry name" value="M14_AGBL2-3_like"/>
    <property type="match status" value="1"/>
</dbReference>
<dbReference type="SMART" id="SM00631">
    <property type="entry name" value="Zn_pept"/>
    <property type="match status" value="1"/>
</dbReference>
<feature type="region of interest" description="Disordered" evidence="10">
    <location>
        <begin position="619"/>
        <end position="654"/>
    </location>
</feature>
<comment type="cofactor">
    <cofactor evidence="1">
        <name>Zn(2+)</name>
        <dbReference type="ChEBI" id="CHEBI:29105"/>
    </cofactor>
</comment>
<feature type="compositionally biased region" description="Polar residues" evidence="10">
    <location>
        <begin position="938"/>
        <end position="947"/>
    </location>
</feature>
<evidence type="ECO:0000256" key="4">
    <source>
        <dbReference type="ARBA" id="ARBA00022670"/>
    </source>
</evidence>
<keyword evidence="4" id="KW-0645">Protease</keyword>
<dbReference type="PANTHER" id="PTHR12756:SF45">
    <property type="entry name" value="CYTOSOLIC CARBOXYPEPTIDASE NNA1"/>
    <property type="match status" value="1"/>
</dbReference>
<evidence type="ECO:0000256" key="3">
    <source>
        <dbReference type="ARBA" id="ARBA00022645"/>
    </source>
</evidence>
<comment type="caution">
    <text evidence="12">The sequence shown here is derived from an EMBL/GenBank/DDBJ whole genome shotgun (WGS) entry which is preliminary data.</text>
</comment>
<protein>
    <submittedName>
        <fullName evidence="12">Putative cytosolic carboxypeptidase 2-like</fullName>
    </submittedName>
</protein>
<dbReference type="Pfam" id="PF00246">
    <property type="entry name" value="Peptidase_M14"/>
    <property type="match status" value="1"/>
</dbReference>
<evidence type="ECO:0000256" key="8">
    <source>
        <dbReference type="ARBA" id="ARBA00023049"/>
    </source>
</evidence>
<organism evidence="12 13">
    <name type="scientific">Stichopus japonicus</name>
    <name type="common">Sea cucumber</name>
    <dbReference type="NCBI Taxonomy" id="307972"/>
    <lineage>
        <taxon>Eukaryota</taxon>
        <taxon>Metazoa</taxon>
        <taxon>Echinodermata</taxon>
        <taxon>Eleutherozoa</taxon>
        <taxon>Echinozoa</taxon>
        <taxon>Holothuroidea</taxon>
        <taxon>Aspidochirotacea</taxon>
        <taxon>Aspidochirotida</taxon>
        <taxon>Stichopodidae</taxon>
        <taxon>Apostichopus</taxon>
    </lineage>
</organism>
<feature type="compositionally biased region" description="Polar residues" evidence="10">
    <location>
        <begin position="1618"/>
        <end position="1627"/>
    </location>
</feature>
<dbReference type="SUPFAM" id="SSF53187">
    <property type="entry name" value="Zn-dependent exopeptidases"/>
    <property type="match status" value="1"/>
</dbReference>
<keyword evidence="7" id="KW-0862">Zinc</keyword>
<proteinExistence type="inferred from homology"/>
<reference evidence="12 13" key="1">
    <citation type="journal article" date="2017" name="PLoS Biol.">
        <title>The sea cucumber genome provides insights into morphological evolution and visceral regeneration.</title>
        <authorList>
            <person name="Zhang X."/>
            <person name="Sun L."/>
            <person name="Yuan J."/>
            <person name="Sun Y."/>
            <person name="Gao Y."/>
            <person name="Zhang L."/>
            <person name="Li S."/>
            <person name="Dai H."/>
            <person name="Hamel J.F."/>
            <person name="Liu C."/>
            <person name="Yu Y."/>
            <person name="Liu S."/>
            <person name="Lin W."/>
            <person name="Guo K."/>
            <person name="Jin S."/>
            <person name="Xu P."/>
            <person name="Storey K.B."/>
            <person name="Huan P."/>
            <person name="Zhang T."/>
            <person name="Zhou Y."/>
            <person name="Zhang J."/>
            <person name="Lin C."/>
            <person name="Li X."/>
            <person name="Xing L."/>
            <person name="Huo D."/>
            <person name="Sun M."/>
            <person name="Wang L."/>
            <person name="Mercier A."/>
            <person name="Li F."/>
            <person name="Yang H."/>
            <person name="Xiang J."/>
        </authorList>
    </citation>
    <scope>NUCLEOTIDE SEQUENCE [LARGE SCALE GENOMIC DNA]</scope>
    <source>
        <strain evidence="12">Shaxun</strain>
        <tissue evidence="12">Muscle</tissue>
    </source>
</reference>
<feature type="compositionally biased region" description="Low complexity" evidence="10">
    <location>
        <begin position="637"/>
        <end position="654"/>
    </location>
</feature>
<evidence type="ECO:0000256" key="6">
    <source>
        <dbReference type="ARBA" id="ARBA00022801"/>
    </source>
</evidence>
<evidence type="ECO:0000259" key="11">
    <source>
        <dbReference type="PROSITE" id="PS52035"/>
    </source>
</evidence>
<evidence type="ECO:0000256" key="2">
    <source>
        <dbReference type="ARBA" id="ARBA00005988"/>
    </source>
</evidence>
<dbReference type="GO" id="GO:0006508">
    <property type="term" value="P:proteolysis"/>
    <property type="evidence" value="ECO:0007669"/>
    <property type="project" value="UniProtKB-KW"/>
</dbReference>
<dbReference type="InterPro" id="IPR050821">
    <property type="entry name" value="Cytosolic_carboxypeptidase"/>
</dbReference>
<feature type="region of interest" description="Disordered" evidence="10">
    <location>
        <begin position="669"/>
        <end position="732"/>
    </location>
</feature>
<evidence type="ECO:0000313" key="13">
    <source>
        <dbReference type="Proteomes" id="UP000230750"/>
    </source>
</evidence>
<feature type="compositionally biased region" description="Basic and acidic residues" evidence="10">
    <location>
        <begin position="1155"/>
        <end position="1166"/>
    </location>
</feature>
<dbReference type="OrthoDB" id="10253041at2759"/>
<dbReference type="Gene3D" id="3.40.630.10">
    <property type="entry name" value="Zn peptidases"/>
    <property type="match status" value="1"/>
</dbReference>
<feature type="region of interest" description="Disordered" evidence="10">
    <location>
        <begin position="1094"/>
        <end position="1167"/>
    </location>
</feature>
<feature type="region of interest" description="Disordered" evidence="10">
    <location>
        <begin position="1017"/>
        <end position="1057"/>
    </location>
</feature>
<keyword evidence="5" id="KW-0479">Metal-binding</keyword>
<dbReference type="PANTHER" id="PTHR12756">
    <property type="entry name" value="CYTOSOLIC CARBOXYPEPTIDASE"/>
    <property type="match status" value="1"/>
</dbReference>
<keyword evidence="6" id="KW-0378">Hydrolase</keyword>
<feature type="compositionally biased region" description="Basic and acidic residues" evidence="10">
    <location>
        <begin position="676"/>
        <end position="699"/>
    </location>
</feature>
<feature type="compositionally biased region" description="Polar residues" evidence="10">
    <location>
        <begin position="1650"/>
        <end position="1666"/>
    </location>
</feature>
<feature type="region of interest" description="Disordered" evidence="10">
    <location>
        <begin position="1614"/>
        <end position="1666"/>
    </location>
</feature>
<evidence type="ECO:0000256" key="7">
    <source>
        <dbReference type="ARBA" id="ARBA00022833"/>
    </source>
</evidence>
<dbReference type="Gene3D" id="2.60.40.3120">
    <property type="match status" value="1"/>
</dbReference>
<comment type="similarity">
    <text evidence="2 9">Belongs to the peptidase M14 family.</text>
</comment>